<dbReference type="Pfam" id="PF07690">
    <property type="entry name" value="MFS_1"/>
    <property type="match status" value="1"/>
</dbReference>
<keyword evidence="5 6" id="KW-0472">Membrane</keyword>
<keyword evidence="2" id="KW-0813">Transport</keyword>
<name>A0A1Y2MFR5_EPING</name>
<keyword evidence="9" id="KW-1185">Reference proteome</keyword>
<feature type="transmembrane region" description="Helical" evidence="6">
    <location>
        <begin position="429"/>
        <end position="449"/>
    </location>
</feature>
<sequence>MARHTSQPDRDISKVQVEKIENLATVNEKMDAVSHRSDEVLEEGNVKIAHTPFEEKTNAEKRLVRKIDLYLMPTIWILYCFSYMDRTAIGNAKVAGMDVDLGLTSNDYFLAIVIFQLGYVFFEVPSNMVLSRVRPSIWIPTLMVLWGTVSALMALVRTPTQLIGVRFLLGVAEAGFSPAVLFIISTWYRSHEQSKRFMCFLSAGILSGAFGGIIAGAIVESLDGAHGIAGWQWLFIVQGVATVACAIPAPFVLLDYPSNARQLNAQEREIAIARLSADFGSHDTLEHISHAKAFMNAVRNWRLWLLCGGYMTIIGCYSLSYFNPTLVRGLGYTGSMAQYMTVPLYVAAFVIAVPVAIIADKINTFRPILCASALGLGALFCALSAGIYAYIPRYVFLVFINSMIWTANPLALSYASVSMGPLDPETRAISLAFVNALGNLAQIYGAYLFPAQDAPKYLRGFGAYAGLLALGAGVYIAAFFLFRRSPFMSKR</sequence>
<dbReference type="GO" id="GO:0022857">
    <property type="term" value="F:transmembrane transporter activity"/>
    <property type="evidence" value="ECO:0007669"/>
    <property type="project" value="InterPro"/>
</dbReference>
<feature type="transmembrane region" description="Helical" evidence="6">
    <location>
        <begin position="303"/>
        <end position="322"/>
    </location>
</feature>
<dbReference type="InterPro" id="IPR011701">
    <property type="entry name" value="MFS"/>
</dbReference>
<keyword evidence="3 6" id="KW-0812">Transmembrane</keyword>
<dbReference type="InterPro" id="IPR036259">
    <property type="entry name" value="MFS_trans_sf"/>
</dbReference>
<dbReference type="EMBL" id="KZ107838">
    <property type="protein sequence ID" value="OSS54771.1"/>
    <property type="molecule type" value="Genomic_DNA"/>
</dbReference>
<feature type="transmembrane region" description="Helical" evidence="6">
    <location>
        <begin position="162"/>
        <end position="185"/>
    </location>
</feature>
<evidence type="ECO:0000313" key="8">
    <source>
        <dbReference type="EMBL" id="OSS54771.1"/>
    </source>
</evidence>
<dbReference type="PANTHER" id="PTHR43791">
    <property type="entry name" value="PERMEASE-RELATED"/>
    <property type="match status" value="1"/>
</dbReference>
<evidence type="ECO:0000256" key="1">
    <source>
        <dbReference type="ARBA" id="ARBA00004141"/>
    </source>
</evidence>
<protein>
    <recommendedName>
        <fullName evidence="7">Major facilitator superfamily (MFS) profile domain-containing protein</fullName>
    </recommendedName>
</protein>
<evidence type="ECO:0000256" key="4">
    <source>
        <dbReference type="ARBA" id="ARBA00022989"/>
    </source>
</evidence>
<feature type="transmembrane region" description="Helical" evidence="6">
    <location>
        <begin position="108"/>
        <end position="125"/>
    </location>
</feature>
<proteinExistence type="predicted"/>
<dbReference type="FunFam" id="1.20.1250.20:FF:000057">
    <property type="entry name" value="MFS general substrate transporter"/>
    <property type="match status" value="1"/>
</dbReference>
<feature type="transmembrane region" description="Helical" evidence="6">
    <location>
        <begin position="394"/>
        <end position="417"/>
    </location>
</feature>
<evidence type="ECO:0000313" key="9">
    <source>
        <dbReference type="Proteomes" id="UP000193240"/>
    </source>
</evidence>
<feature type="transmembrane region" description="Helical" evidence="6">
    <location>
        <begin position="67"/>
        <end position="84"/>
    </location>
</feature>
<dbReference type="PANTHER" id="PTHR43791:SF38">
    <property type="entry name" value="MAJOR FACILITATOR SUPERFAMILY (MFS) PROFILE DOMAIN-CONTAINING PROTEIN"/>
    <property type="match status" value="1"/>
</dbReference>
<dbReference type="OMA" id="WTLLDYP"/>
<feature type="transmembrane region" description="Helical" evidence="6">
    <location>
        <begin position="197"/>
        <end position="219"/>
    </location>
</feature>
<dbReference type="InterPro" id="IPR020846">
    <property type="entry name" value="MFS_dom"/>
</dbReference>
<feature type="transmembrane region" description="Helical" evidence="6">
    <location>
        <begin position="231"/>
        <end position="254"/>
    </location>
</feature>
<feature type="transmembrane region" description="Helical" evidence="6">
    <location>
        <begin position="368"/>
        <end position="388"/>
    </location>
</feature>
<accession>A0A1Y2MFR5</accession>
<feature type="transmembrane region" description="Helical" evidence="6">
    <location>
        <begin position="342"/>
        <end position="359"/>
    </location>
</feature>
<dbReference type="GO" id="GO:0016020">
    <property type="term" value="C:membrane"/>
    <property type="evidence" value="ECO:0007669"/>
    <property type="project" value="UniProtKB-SubCell"/>
</dbReference>
<feature type="transmembrane region" description="Helical" evidence="6">
    <location>
        <begin position="461"/>
        <end position="482"/>
    </location>
</feature>
<evidence type="ECO:0000259" key="7">
    <source>
        <dbReference type="PROSITE" id="PS50850"/>
    </source>
</evidence>
<keyword evidence="4 6" id="KW-1133">Transmembrane helix</keyword>
<feature type="domain" description="Major facilitator superfamily (MFS) profile" evidence="7">
    <location>
        <begin position="71"/>
        <end position="489"/>
    </location>
</feature>
<dbReference type="PROSITE" id="PS50850">
    <property type="entry name" value="MFS"/>
    <property type="match status" value="1"/>
</dbReference>
<reference evidence="8 9" key="1">
    <citation type="journal article" date="2017" name="Genome Announc.">
        <title>Genome sequence of the saprophytic ascomycete Epicoccum nigrum ICMP 19927 strain isolated from New Zealand.</title>
        <authorList>
            <person name="Fokin M."/>
            <person name="Fleetwood D."/>
            <person name="Weir B.S."/>
            <person name="Villas-Boas S.G."/>
        </authorList>
    </citation>
    <scope>NUCLEOTIDE SEQUENCE [LARGE SCALE GENOMIC DNA]</scope>
    <source>
        <strain evidence="8 9">ICMP 19927</strain>
    </source>
</reference>
<evidence type="ECO:0000256" key="6">
    <source>
        <dbReference type="SAM" id="Phobius"/>
    </source>
</evidence>
<evidence type="ECO:0000256" key="3">
    <source>
        <dbReference type="ARBA" id="ARBA00022692"/>
    </source>
</evidence>
<dbReference type="Proteomes" id="UP000193240">
    <property type="component" value="Unassembled WGS sequence"/>
</dbReference>
<comment type="subcellular location">
    <subcellularLocation>
        <location evidence="1">Membrane</location>
        <topology evidence="1">Multi-pass membrane protein</topology>
    </subcellularLocation>
</comment>
<feature type="transmembrane region" description="Helical" evidence="6">
    <location>
        <begin position="137"/>
        <end position="156"/>
    </location>
</feature>
<gene>
    <name evidence="8" type="ORF">B5807_01273</name>
</gene>
<evidence type="ECO:0000256" key="5">
    <source>
        <dbReference type="ARBA" id="ARBA00023136"/>
    </source>
</evidence>
<dbReference type="Gene3D" id="1.20.1250.20">
    <property type="entry name" value="MFS general substrate transporter like domains"/>
    <property type="match status" value="2"/>
</dbReference>
<dbReference type="SUPFAM" id="SSF103473">
    <property type="entry name" value="MFS general substrate transporter"/>
    <property type="match status" value="1"/>
</dbReference>
<organism evidence="8 9">
    <name type="scientific">Epicoccum nigrum</name>
    <name type="common">Soil fungus</name>
    <name type="synonym">Epicoccum purpurascens</name>
    <dbReference type="NCBI Taxonomy" id="105696"/>
    <lineage>
        <taxon>Eukaryota</taxon>
        <taxon>Fungi</taxon>
        <taxon>Dikarya</taxon>
        <taxon>Ascomycota</taxon>
        <taxon>Pezizomycotina</taxon>
        <taxon>Dothideomycetes</taxon>
        <taxon>Pleosporomycetidae</taxon>
        <taxon>Pleosporales</taxon>
        <taxon>Pleosporineae</taxon>
        <taxon>Didymellaceae</taxon>
        <taxon>Epicoccum</taxon>
    </lineage>
</organism>
<dbReference type="AlphaFoldDB" id="A0A1Y2MFR5"/>
<dbReference type="InParanoid" id="A0A1Y2MFR5"/>
<evidence type="ECO:0000256" key="2">
    <source>
        <dbReference type="ARBA" id="ARBA00022448"/>
    </source>
</evidence>